<feature type="transmembrane region" description="Helical" evidence="5">
    <location>
        <begin position="65"/>
        <end position="84"/>
    </location>
</feature>
<feature type="transmembrane region" description="Helical" evidence="5">
    <location>
        <begin position="124"/>
        <end position="142"/>
    </location>
</feature>
<evidence type="ECO:0000256" key="3">
    <source>
        <dbReference type="ARBA" id="ARBA00022989"/>
    </source>
</evidence>
<feature type="transmembrane region" description="Helical" evidence="5">
    <location>
        <begin position="96"/>
        <end position="118"/>
    </location>
</feature>
<feature type="transmembrane region" description="Helical" evidence="5">
    <location>
        <begin position="215"/>
        <end position="233"/>
    </location>
</feature>
<dbReference type="InterPro" id="IPR020846">
    <property type="entry name" value="MFS_dom"/>
</dbReference>
<dbReference type="EMBL" id="PXWG01000050">
    <property type="protein sequence ID" value="PSJ27126.1"/>
    <property type="molecule type" value="Genomic_DNA"/>
</dbReference>
<organism evidence="7 8">
    <name type="scientific">Streptosporangium nondiastaticum</name>
    <dbReference type="NCBI Taxonomy" id="35764"/>
    <lineage>
        <taxon>Bacteria</taxon>
        <taxon>Bacillati</taxon>
        <taxon>Actinomycetota</taxon>
        <taxon>Actinomycetes</taxon>
        <taxon>Streptosporangiales</taxon>
        <taxon>Streptosporangiaceae</taxon>
        <taxon>Streptosporangium</taxon>
    </lineage>
</organism>
<evidence type="ECO:0000313" key="8">
    <source>
        <dbReference type="Proteomes" id="UP000242427"/>
    </source>
</evidence>
<dbReference type="InterPro" id="IPR011701">
    <property type="entry name" value="MFS"/>
</dbReference>
<evidence type="ECO:0000256" key="5">
    <source>
        <dbReference type="SAM" id="Phobius"/>
    </source>
</evidence>
<feature type="transmembrane region" description="Helical" evidence="5">
    <location>
        <begin position="312"/>
        <end position="334"/>
    </location>
</feature>
<accession>A0A9X7JNY6</accession>
<feature type="transmembrane region" description="Helical" evidence="5">
    <location>
        <begin position="376"/>
        <end position="398"/>
    </location>
</feature>
<dbReference type="Gene3D" id="1.20.1250.20">
    <property type="entry name" value="MFS general substrate transporter like domains"/>
    <property type="match status" value="2"/>
</dbReference>
<dbReference type="Pfam" id="PF07690">
    <property type="entry name" value="MFS_1"/>
    <property type="match status" value="1"/>
</dbReference>
<comment type="subcellular location">
    <subcellularLocation>
        <location evidence="1">Cell membrane</location>
        <topology evidence="1">Multi-pass membrane protein</topology>
    </subcellularLocation>
</comment>
<keyword evidence="3 5" id="KW-1133">Transmembrane helix</keyword>
<gene>
    <name evidence="7" type="ORF">B7P34_19165</name>
</gene>
<evidence type="ECO:0000256" key="4">
    <source>
        <dbReference type="ARBA" id="ARBA00023136"/>
    </source>
</evidence>
<feature type="transmembrane region" description="Helical" evidence="5">
    <location>
        <begin position="26"/>
        <end position="53"/>
    </location>
</feature>
<feature type="transmembrane region" description="Helical" evidence="5">
    <location>
        <begin position="447"/>
        <end position="464"/>
    </location>
</feature>
<dbReference type="InterPro" id="IPR036259">
    <property type="entry name" value="MFS_trans_sf"/>
</dbReference>
<feature type="transmembrane region" description="Helical" evidence="5">
    <location>
        <begin position="239"/>
        <end position="260"/>
    </location>
</feature>
<evidence type="ECO:0000313" key="7">
    <source>
        <dbReference type="EMBL" id="PSJ27126.1"/>
    </source>
</evidence>
<feature type="transmembrane region" description="Helical" evidence="5">
    <location>
        <begin position="182"/>
        <end position="203"/>
    </location>
</feature>
<dbReference type="AlphaFoldDB" id="A0A9X7JNY6"/>
<feature type="transmembrane region" description="Helical" evidence="5">
    <location>
        <begin position="154"/>
        <end position="176"/>
    </location>
</feature>
<proteinExistence type="predicted"/>
<dbReference type="PANTHER" id="PTHR42718">
    <property type="entry name" value="MAJOR FACILITATOR SUPERFAMILY MULTIDRUG TRANSPORTER MFSC"/>
    <property type="match status" value="1"/>
</dbReference>
<dbReference type="SUPFAM" id="SSF103473">
    <property type="entry name" value="MFS general substrate transporter"/>
    <property type="match status" value="1"/>
</dbReference>
<dbReference type="PROSITE" id="PS50850">
    <property type="entry name" value="MFS"/>
    <property type="match status" value="1"/>
</dbReference>
<protein>
    <submittedName>
        <fullName evidence="7">MFS transporter</fullName>
    </submittedName>
</protein>
<evidence type="ECO:0000256" key="1">
    <source>
        <dbReference type="ARBA" id="ARBA00004651"/>
    </source>
</evidence>
<keyword evidence="8" id="KW-1185">Reference proteome</keyword>
<feature type="transmembrane region" description="Helical" evidence="5">
    <location>
        <begin position="280"/>
        <end position="300"/>
    </location>
</feature>
<comment type="caution">
    <text evidence="7">The sequence shown here is derived from an EMBL/GenBank/DDBJ whole genome shotgun (WGS) entry which is preliminary data.</text>
</comment>
<feature type="domain" description="Major facilitator superfamily (MFS) profile" evidence="6">
    <location>
        <begin position="28"/>
        <end position="469"/>
    </location>
</feature>
<keyword evidence="4 5" id="KW-0472">Membrane</keyword>
<dbReference type="PANTHER" id="PTHR42718:SF48">
    <property type="entry name" value="CONSERVED TWO-DOMAIN MEMBRANE PROTEIN-RELATED"/>
    <property type="match status" value="1"/>
</dbReference>
<keyword evidence="2 5" id="KW-0812">Transmembrane</keyword>
<dbReference type="GO" id="GO:0005886">
    <property type="term" value="C:plasma membrane"/>
    <property type="evidence" value="ECO:0007669"/>
    <property type="project" value="UniProtKB-SubCell"/>
</dbReference>
<name>A0A9X7JNY6_9ACTN</name>
<evidence type="ECO:0000256" key="2">
    <source>
        <dbReference type="ARBA" id="ARBA00022692"/>
    </source>
</evidence>
<evidence type="ECO:0000259" key="6">
    <source>
        <dbReference type="PROSITE" id="PS50850"/>
    </source>
</evidence>
<dbReference type="RefSeq" id="WP_106678043.1">
    <property type="nucleotide sequence ID" value="NZ_PXWG01000050.1"/>
</dbReference>
<sequence>MTSTPEARTVDAAPAAVPAPADPRRWLVLTVASAAQFLAILDLFAVTVAFPALEESFPQASLASMSWVLNGYTIVLAALLIPAGRLADETSRKGSFLIGMVLFGLSSVGCAVAPGLAVLIVARVVQAVAAAVLVPTSLGLALPAFPEHERSTAIGIWTAVAAVAAGSGPVLGGLLVEISWRWIFLINIPICAVAALAGARLLPRVPRKASQGLDLLGSALILLASGALTTAFVEAPGWGYTSPGTLGCFVAAVVLVLACLRHVRRTSDPIISPTLFASRLFRVGTVGVFLYYLAFASMLFEAALFLTGQWDYSVLRAGLGIAPTPVTVMILSALSGKIIRRVGARASAVSGGVVFAVGCAWWFAAAGPAPHYAAAYLPGAVLVGAGNALIQPALFGAASGLPAEQLSVGSGTLMMSRQIGSALGVALLTAILGSSEHPTMGAFRHGWIYMIVTALLAALAGLRYRANTPATPAKA</sequence>
<dbReference type="Proteomes" id="UP000242427">
    <property type="component" value="Unassembled WGS sequence"/>
</dbReference>
<dbReference type="GO" id="GO:0022857">
    <property type="term" value="F:transmembrane transporter activity"/>
    <property type="evidence" value="ECO:0007669"/>
    <property type="project" value="InterPro"/>
</dbReference>
<dbReference type="OrthoDB" id="7375466at2"/>
<reference evidence="7 8" key="1">
    <citation type="submission" date="2018-03" db="EMBL/GenBank/DDBJ databases">
        <title>Chitinolytic properties of Streptosporangium nondiastaticum TBG75A20.</title>
        <authorList>
            <person name="Gayathri V."/>
            <person name="Shiburaj S."/>
        </authorList>
    </citation>
    <scope>NUCLEOTIDE SEQUENCE [LARGE SCALE GENOMIC DNA]</scope>
    <source>
        <strain evidence="7 8">TBG75A20</strain>
    </source>
</reference>
<dbReference type="CDD" id="cd17321">
    <property type="entry name" value="MFS_MMR_MDR_like"/>
    <property type="match status" value="1"/>
</dbReference>
<feature type="transmembrane region" description="Helical" evidence="5">
    <location>
        <begin position="419"/>
        <end position="435"/>
    </location>
</feature>
<feature type="transmembrane region" description="Helical" evidence="5">
    <location>
        <begin position="346"/>
        <end position="364"/>
    </location>
</feature>